<organism evidence="1 2">
    <name type="scientific">Chitinophaga rhizophila</name>
    <dbReference type="NCBI Taxonomy" id="2866212"/>
    <lineage>
        <taxon>Bacteria</taxon>
        <taxon>Pseudomonadati</taxon>
        <taxon>Bacteroidota</taxon>
        <taxon>Chitinophagia</taxon>
        <taxon>Chitinophagales</taxon>
        <taxon>Chitinophagaceae</taxon>
        <taxon>Chitinophaga</taxon>
    </lineage>
</organism>
<dbReference type="EMBL" id="JAICCF010000001">
    <property type="protein sequence ID" value="MBW8683094.1"/>
    <property type="molecule type" value="Genomic_DNA"/>
</dbReference>
<proteinExistence type="predicted"/>
<protein>
    <submittedName>
        <fullName evidence="1">Uncharacterized protein</fullName>
    </submittedName>
</protein>
<keyword evidence="2" id="KW-1185">Reference proteome</keyword>
<gene>
    <name evidence="1" type="ORF">K1Y79_01995</name>
</gene>
<reference evidence="1 2" key="1">
    <citation type="submission" date="2021-08" db="EMBL/GenBank/DDBJ databases">
        <title>The genome sequence of Chitinophaga sp. B61.</title>
        <authorList>
            <person name="Zhang X."/>
        </authorList>
    </citation>
    <scope>NUCLEOTIDE SEQUENCE [LARGE SCALE GENOMIC DNA]</scope>
    <source>
        <strain evidence="1 2">B61</strain>
    </source>
</reference>
<dbReference type="RefSeq" id="WP_220248327.1">
    <property type="nucleotide sequence ID" value="NZ_JAICCF010000001.1"/>
</dbReference>
<sequence length="134" mass="14816">MTFLSTRQIRYFNPLQYNAVNSLTLDQALSPNLELFAALCQVLGNKTSRYNAINSATLDHALSPNLELFAALCQVLGNKTSRYNAVNSLTLDQALSPNLELFAASCQMLGKNQILWMLLLLLHAALPGSHPQWP</sequence>
<evidence type="ECO:0000313" key="1">
    <source>
        <dbReference type="EMBL" id="MBW8683094.1"/>
    </source>
</evidence>
<evidence type="ECO:0000313" key="2">
    <source>
        <dbReference type="Proteomes" id="UP000812961"/>
    </source>
</evidence>
<comment type="caution">
    <text evidence="1">The sequence shown here is derived from an EMBL/GenBank/DDBJ whole genome shotgun (WGS) entry which is preliminary data.</text>
</comment>
<name>A0ABS7G655_9BACT</name>
<accession>A0ABS7G655</accession>
<dbReference type="Proteomes" id="UP000812961">
    <property type="component" value="Unassembled WGS sequence"/>
</dbReference>